<name>A0ABT9V9N9_9BACL</name>
<feature type="domain" description="SLH" evidence="1">
    <location>
        <begin position="94"/>
        <end position="159"/>
    </location>
</feature>
<keyword evidence="3" id="KW-1185">Reference proteome</keyword>
<organism evidence="2 3">
    <name type="scientific">Anoxybacillus andreesenii</name>
    <dbReference type="NCBI Taxonomy" id="1325932"/>
    <lineage>
        <taxon>Bacteria</taxon>
        <taxon>Bacillati</taxon>
        <taxon>Bacillota</taxon>
        <taxon>Bacilli</taxon>
        <taxon>Bacillales</taxon>
        <taxon>Anoxybacillaceae</taxon>
        <taxon>Anoxybacillus</taxon>
    </lineage>
</organism>
<protein>
    <recommendedName>
        <fullName evidence="1">SLH domain-containing protein</fullName>
    </recommendedName>
</protein>
<dbReference type="InterPro" id="IPR001119">
    <property type="entry name" value="SLH_dom"/>
</dbReference>
<dbReference type="Pfam" id="PF00395">
    <property type="entry name" value="SLH"/>
    <property type="match status" value="2"/>
</dbReference>
<dbReference type="PROSITE" id="PS51272">
    <property type="entry name" value="SLH"/>
    <property type="match status" value="2"/>
</dbReference>
<reference evidence="2 3" key="1">
    <citation type="submission" date="2023-07" db="EMBL/GenBank/DDBJ databases">
        <title>Genomic Encyclopedia of Type Strains, Phase IV (KMG-IV): sequencing the most valuable type-strain genomes for metagenomic binning, comparative biology and taxonomic classification.</title>
        <authorList>
            <person name="Goeker M."/>
        </authorList>
    </citation>
    <scope>NUCLEOTIDE SEQUENCE [LARGE SCALE GENOMIC DNA]</scope>
    <source>
        <strain evidence="2 3">DSM 23948</strain>
    </source>
</reference>
<dbReference type="Proteomes" id="UP001231362">
    <property type="component" value="Unassembled WGS sequence"/>
</dbReference>
<comment type="caution">
    <text evidence="2">The sequence shown here is derived from an EMBL/GenBank/DDBJ whole genome shotgun (WGS) entry which is preliminary data.</text>
</comment>
<dbReference type="RefSeq" id="WP_307152129.1">
    <property type="nucleotide sequence ID" value="NZ_JAUSTU010000034.1"/>
</dbReference>
<evidence type="ECO:0000259" key="1">
    <source>
        <dbReference type="PROSITE" id="PS51272"/>
    </source>
</evidence>
<evidence type="ECO:0000313" key="3">
    <source>
        <dbReference type="Proteomes" id="UP001231362"/>
    </source>
</evidence>
<dbReference type="EMBL" id="JAUSTU010000034">
    <property type="protein sequence ID" value="MDQ0157678.1"/>
    <property type="molecule type" value="Genomic_DNA"/>
</dbReference>
<accession>A0ABT9V9N9</accession>
<evidence type="ECO:0000313" key="2">
    <source>
        <dbReference type="EMBL" id="MDQ0157678.1"/>
    </source>
</evidence>
<feature type="domain" description="SLH" evidence="1">
    <location>
        <begin position="27"/>
        <end position="90"/>
    </location>
</feature>
<proteinExistence type="predicted"/>
<sequence>MIGRMKYMTTLGFFIIVFMANGIFVQASSFKDIEKLADKIQQEVLDLTNRGMIKGTSPTTFSPDAPITRGQVVVMMGRYIEKNGIAVVDKYWERTDRFIDVPTDLKDRELLKYSTLLHDIGIFKGYNLRLYPNKPITREEMALTLERLMVLVREYSLVDYAYDLKSHVVDLQKASEEARPYIEALNALGISDVRIFQIEK</sequence>
<gene>
    <name evidence="2" type="ORF">J2S07_004025</name>
</gene>